<reference evidence="2 3" key="1">
    <citation type="submission" date="2020-10" db="EMBL/GenBank/DDBJ databases">
        <title>Plant Genome Project.</title>
        <authorList>
            <person name="Zhang R.-G."/>
        </authorList>
    </citation>
    <scope>NUCLEOTIDE SEQUENCE [LARGE SCALE GENOMIC DNA]</scope>
    <source>
        <strain evidence="2">FAFU-HL-1</strain>
        <tissue evidence="2">Leaf</tissue>
    </source>
</reference>
<dbReference type="EMBL" id="JADGMS010000018">
    <property type="protein sequence ID" value="KAF9662325.1"/>
    <property type="molecule type" value="Genomic_DNA"/>
</dbReference>
<proteinExistence type="predicted"/>
<evidence type="ECO:0000313" key="2">
    <source>
        <dbReference type="EMBL" id="KAF9662325.1"/>
    </source>
</evidence>
<dbReference type="AlphaFoldDB" id="A0A835J372"/>
<dbReference type="Proteomes" id="UP000657918">
    <property type="component" value="Unassembled WGS sequence"/>
</dbReference>
<dbReference type="OrthoDB" id="1731885at2759"/>
<gene>
    <name evidence="2" type="ORF">SADUNF_Sadunf18G0041200</name>
</gene>
<feature type="region of interest" description="Disordered" evidence="1">
    <location>
        <begin position="30"/>
        <end position="53"/>
    </location>
</feature>
<name>A0A835J372_9ROSI</name>
<feature type="compositionally biased region" description="Basic and acidic residues" evidence="1">
    <location>
        <begin position="30"/>
        <end position="49"/>
    </location>
</feature>
<comment type="caution">
    <text evidence="2">The sequence shown here is derived from an EMBL/GenBank/DDBJ whole genome shotgun (WGS) entry which is preliminary data.</text>
</comment>
<evidence type="ECO:0000313" key="3">
    <source>
        <dbReference type="Proteomes" id="UP000657918"/>
    </source>
</evidence>
<evidence type="ECO:0000256" key="1">
    <source>
        <dbReference type="SAM" id="MobiDB-lite"/>
    </source>
</evidence>
<protein>
    <submittedName>
        <fullName evidence="2">Uncharacterized protein</fullName>
    </submittedName>
</protein>
<keyword evidence="3" id="KW-1185">Reference proteome</keyword>
<accession>A0A835J372</accession>
<organism evidence="2 3">
    <name type="scientific">Salix dunnii</name>
    <dbReference type="NCBI Taxonomy" id="1413687"/>
    <lineage>
        <taxon>Eukaryota</taxon>
        <taxon>Viridiplantae</taxon>
        <taxon>Streptophyta</taxon>
        <taxon>Embryophyta</taxon>
        <taxon>Tracheophyta</taxon>
        <taxon>Spermatophyta</taxon>
        <taxon>Magnoliopsida</taxon>
        <taxon>eudicotyledons</taxon>
        <taxon>Gunneridae</taxon>
        <taxon>Pentapetalae</taxon>
        <taxon>rosids</taxon>
        <taxon>fabids</taxon>
        <taxon>Malpighiales</taxon>
        <taxon>Salicaceae</taxon>
        <taxon>Saliceae</taxon>
        <taxon>Salix</taxon>
    </lineage>
</organism>
<sequence length="223" mass="25171">MVLRRPAMNRSCNRENPDILIVMMAEKQLMRGDEDEKERETMGPRKPAREMSGTAPKKFSEVFVLFLQHPSELKGFKILWRERQEESENLNLSFLGLGGGWEKTKVTTVSGLLIMLFHGERETNDFKGNLWLLIIACLGCLREPTYSVNRCSTDHFVFCLQGMLVDVVSTGSVSSWVITIQHMQTRQGSLGAVVTATKEAPVRGVPHKCKERCVASESHLTCQ</sequence>